<evidence type="ECO:0000256" key="4">
    <source>
        <dbReference type="ARBA" id="ARBA00023186"/>
    </source>
</evidence>
<dbReference type="PRINTS" id="PR00625">
    <property type="entry name" value="JDOMAIN"/>
</dbReference>
<dbReference type="CDD" id="cd06257">
    <property type="entry name" value="DnaJ"/>
    <property type="match status" value="1"/>
</dbReference>
<dbReference type="AlphaFoldDB" id="A0A7R9MFI6"/>
<keyword evidence="2" id="KW-0472">Membrane</keyword>
<dbReference type="InterPro" id="IPR018253">
    <property type="entry name" value="DnaJ_domain_CS"/>
</dbReference>
<proteinExistence type="predicted"/>
<dbReference type="EMBL" id="CAJPVJ010016559">
    <property type="protein sequence ID" value="CAG2176277.1"/>
    <property type="molecule type" value="Genomic_DNA"/>
</dbReference>
<evidence type="ECO:0000256" key="3">
    <source>
        <dbReference type="ARBA" id="ARBA00023139"/>
    </source>
</evidence>
<dbReference type="InterPro" id="IPR051434">
    <property type="entry name" value="DnaJ_C_subfamily_member5"/>
</dbReference>
<dbReference type="PROSITE" id="PS00636">
    <property type="entry name" value="DNAJ_1"/>
    <property type="match status" value="1"/>
</dbReference>
<organism evidence="7">
    <name type="scientific">Oppiella nova</name>
    <dbReference type="NCBI Taxonomy" id="334625"/>
    <lineage>
        <taxon>Eukaryota</taxon>
        <taxon>Metazoa</taxon>
        <taxon>Ecdysozoa</taxon>
        <taxon>Arthropoda</taxon>
        <taxon>Chelicerata</taxon>
        <taxon>Arachnida</taxon>
        <taxon>Acari</taxon>
        <taxon>Acariformes</taxon>
        <taxon>Sarcoptiformes</taxon>
        <taxon>Oribatida</taxon>
        <taxon>Brachypylina</taxon>
        <taxon>Oppioidea</taxon>
        <taxon>Oppiidae</taxon>
        <taxon>Oppiella</taxon>
    </lineage>
</organism>
<dbReference type="SUPFAM" id="SSF46565">
    <property type="entry name" value="Chaperone J-domain"/>
    <property type="match status" value="1"/>
</dbReference>
<protein>
    <recommendedName>
        <fullName evidence="6">J domain-containing protein</fullName>
    </recommendedName>
</protein>
<dbReference type="Pfam" id="PF00226">
    <property type="entry name" value="DnaJ"/>
    <property type="match status" value="1"/>
</dbReference>
<dbReference type="InterPro" id="IPR036869">
    <property type="entry name" value="J_dom_sf"/>
</dbReference>
<evidence type="ECO:0000256" key="5">
    <source>
        <dbReference type="ARBA" id="ARBA00023288"/>
    </source>
</evidence>
<evidence type="ECO:0000313" key="8">
    <source>
        <dbReference type="Proteomes" id="UP000728032"/>
    </source>
</evidence>
<dbReference type="PANTHER" id="PTHR44027:SF7">
    <property type="entry name" value="DNAJ HOMOLOG SUBFAMILY C MEMBER 5 HOMOLOG"/>
    <property type="match status" value="1"/>
</dbReference>
<dbReference type="PROSITE" id="PS50076">
    <property type="entry name" value="DNAJ_2"/>
    <property type="match status" value="1"/>
</dbReference>
<sequence length="80" mass="9122">MTAMDNNPMRRLSATGDSLYIILGVPKTATGDDIKKSYRRLALRFHPDKNPDNLESAEKFKDINRAHSILSDVTKRNIYD</sequence>
<evidence type="ECO:0000256" key="1">
    <source>
        <dbReference type="ARBA" id="ARBA00004635"/>
    </source>
</evidence>
<keyword evidence="3" id="KW-0564">Palmitate</keyword>
<feature type="domain" description="J" evidence="6">
    <location>
        <begin position="18"/>
        <end position="80"/>
    </location>
</feature>
<comment type="subcellular location">
    <subcellularLocation>
        <location evidence="1">Membrane</location>
        <topology evidence="1">Lipid-anchor</topology>
    </subcellularLocation>
</comment>
<keyword evidence="8" id="KW-1185">Reference proteome</keyword>
<reference evidence="7" key="1">
    <citation type="submission" date="2020-11" db="EMBL/GenBank/DDBJ databases">
        <authorList>
            <person name="Tran Van P."/>
        </authorList>
    </citation>
    <scope>NUCLEOTIDE SEQUENCE</scope>
</reference>
<dbReference type="OrthoDB" id="445556at2759"/>
<keyword evidence="4" id="KW-0143">Chaperone</keyword>
<feature type="non-terminal residue" evidence="7">
    <location>
        <position position="1"/>
    </location>
</feature>
<gene>
    <name evidence="7" type="ORF">ONB1V03_LOCUS15711</name>
</gene>
<keyword evidence="5" id="KW-0449">Lipoprotein</keyword>
<dbReference type="SMART" id="SM00271">
    <property type="entry name" value="DnaJ"/>
    <property type="match status" value="1"/>
</dbReference>
<evidence type="ECO:0000256" key="2">
    <source>
        <dbReference type="ARBA" id="ARBA00023136"/>
    </source>
</evidence>
<dbReference type="Gene3D" id="1.10.287.110">
    <property type="entry name" value="DnaJ domain"/>
    <property type="match status" value="1"/>
</dbReference>
<dbReference type="GO" id="GO:0061177">
    <property type="term" value="C:type Is terminal bouton"/>
    <property type="evidence" value="ECO:0007669"/>
    <property type="project" value="TreeGrafter"/>
</dbReference>
<dbReference type="EMBL" id="OC931384">
    <property type="protein sequence ID" value="CAD7659115.1"/>
    <property type="molecule type" value="Genomic_DNA"/>
</dbReference>
<dbReference type="PANTHER" id="PTHR44027">
    <property type="entry name" value="DNAJ HOMOLOG SUBFAMILY C MEMBER 5 HOMOLOG"/>
    <property type="match status" value="1"/>
</dbReference>
<dbReference type="GO" id="GO:0016020">
    <property type="term" value="C:membrane"/>
    <property type="evidence" value="ECO:0007669"/>
    <property type="project" value="UniProtKB-SubCell"/>
</dbReference>
<dbReference type="Proteomes" id="UP000728032">
    <property type="component" value="Unassembled WGS sequence"/>
</dbReference>
<name>A0A7R9MFI6_9ACAR</name>
<evidence type="ECO:0000259" key="6">
    <source>
        <dbReference type="PROSITE" id="PS50076"/>
    </source>
</evidence>
<evidence type="ECO:0000313" key="7">
    <source>
        <dbReference type="EMBL" id="CAD7659115.1"/>
    </source>
</evidence>
<dbReference type="GO" id="GO:0005737">
    <property type="term" value="C:cytoplasm"/>
    <property type="evidence" value="ECO:0007669"/>
    <property type="project" value="UniProtKB-ARBA"/>
</dbReference>
<dbReference type="InterPro" id="IPR001623">
    <property type="entry name" value="DnaJ_domain"/>
</dbReference>
<dbReference type="GO" id="GO:1900073">
    <property type="term" value="P:regulation of neuromuscular synaptic transmission"/>
    <property type="evidence" value="ECO:0007669"/>
    <property type="project" value="TreeGrafter"/>
</dbReference>
<accession>A0A7R9MFI6</accession>